<dbReference type="KEGG" id="cli:Clim_0138"/>
<dbReference type="InterPro" id="IPR023404">
    <property type="entry name" value="rSAM_horseshoe"/>
</dbReference>
<dbReference type="SUPFAM" id="SSF102114">
    <property type="entry name" value="Radical SAM enzymes"/>
    <property type="match status" value="1"/>
</dbReference>
<dbReference type="STRING" id="290315.Clim_0138"/>
<evidence type="ECO:0000313" key="10">
    <source>
        <dbReference type="EMBL" id="ACD89238.1"/>
    </source>
</evidence>
<dbReference type="PANTHER" id="PTHR43409:SF7">
    <property type="entry name" value="BLL1977 PROTEIN"/>
    <property type="match status" value="1"/>
</dbReference>
<evidence type="ECO:0000256" key="2">
    <source>
        <dbReference type="ARBA" id="ARBA00022603"/>
    </source>
</evidence>
<evidence type="ECO:0000256" key="5">
    <source>
        <dbReference type="ARBA" id="ARBA00022723"/>
    </source>
</evidence>
<comment type="cofactor">
    <cofactor evidence="1">
        <name>[4Fe-4S] cluster</name>
        <dbReference type="ChEBI" id="CHEBI:49883"/>
    </cofactor>
</comment>
<keyword evidence="5" id="KW-0479">Metal-binding</keyword>
<protein>
    <submittedName>
        <fullName evidence="10">Radical SAM domain protein</fullName>
    </submittedName>
</protein>
<dbReference type="GO" id="GO:0046872">
    <property type="term" value="F:metal ion binding"/>
    <property type="evidence" value="ECO:0007669"/>
    <property type="project" value="UniProtKB-KW"/>
</dbReference>
<proteinExistence type="predicted"/>
<accession>B3EEA4</accession>
<dbReference type="InterPro" id="IPR006638">
    <property type="entry name" value="Elp3/MiaA/NifB-like_rSAM"/>
</dbReference>
<evidence type="ECO:0000313" key="11">
    <source>
        <dbReference type="Proteomes" id="UP000008841"/>
    </source>
</evidence>
<sequence length="608" mass="68441">MSFFKNICLIEAPQAVISPFPRYISDCIGICYLAAAVEHDVESLVIPENYYNDGLFDSFRLLLKRRPVDLVGISSMTGCFNNALRLAGIAKEHNVFVVMGGFHPTALPEEVLGHSCVDAVVIGEGEATFRELVQKGPSKDVRGLAYREGGGIVYTAPRPVIGEIDSIAFPLRTLRPKRYGEKGTDYSIDTIYTSRGCPWSCSFCANDTMHKNWRGRSPENVVEEFALLHDPKKKKLIKIWDANFLTNIKRAETICDMMIERGLTNFRIMTETRAKDLIRAERILGKLRKIGLSKVGLGIESPNIRTLELMNKKNVLDDVSRAITLVRQNGIGAEGYFIIGHYTETVEDTLVYPEFAKSLGLRQALFMSMTPYPGTKIFEEYKNEGNITSFDWDLYNNFCPVVATRSMDTPTLVEMMVYCNVAFCNYRSVLKRNSSGGVLIAMLKDLFQLCFLMRVNKSIQDKEILDTVFDAFIRYAESQPEISYQCRPSDKKLHTPIVVSIQRSPHNAVDFAIEQQGERRVLALSRRFEPSSDTGAVIRLDEVVAASGSLSMDSLMRLLYRNELIRNNPGSMAGQLLSVSADPVFWGVLRRLYALYSGSFRKERVASD</sequence>
<dbReference type="SFLD" id="SFLDG01123">
    <property type="entry name" value="methyltransferase_(Class_B)"/>
    <property type="match status" value="1"/>
</dbReference>
<dbReference type="CDD" id="cd02068">
    <property type="entry name" value="radical_SAM_B12_BD"/>
    <property type="match status" value="1"/>
</dbReference>
<gene>
    <name evidence="10" type="ordered locus">Clim_0138</name>
</gene>
<dbReference type="InterPro" id="IPR007197">
    <property type="entry name" value="rSAM"/>
</dbReference>
<dbReference type="GO" id="GO:0031419">
    <property type="term" value="F:cobalamin binding"/>
    <property type="evidence" value="ECO:0007669"/>
    <property type="project" value="InterPro"/>
</dbReference>
<dbReference type="eggNOG" id="COG1032">
    <property type="taxonomic scope" value="Bacteria"/>
</dbReference>
<dbReference type="AlphaFoldDB" id="B3EEA4"/>
<dbReference type="GO" id="GO:0005829">
    <property type="term" value="C:cytosol"/>
    <property type="evidence" value="ECO:0007669"/>
    <property type="project" value="TreeGrafter"/>
</dbReference>
<feature type="domain" description="Radical SAM core" evidence="9">
    <location>
        <begin position="183"/>
        <end position="405"/>
    </location>
</feature>
<dbReference type="HOGENOM" id="CLU_021572_4_3_10"/>
<dbReference type="SMART" id="SM00729">
    <property type="entry name" value="Elp3"/>
    <property type="match status" value="1"/>
</dbReference>
<dbReference type="OrthoDB" id="9801424at2"/>
<name>B3EEA4_CHLL2</name>
<reference evidence="10 11" key="1">
    <citation type="submission" date="2008-05" db="EMBL/GenBank/DDBJ databases">
        <title>Complete sequence of Chlorobium limicola DSM 245.</title>
        <authorList>
            <consortium name="US DOE Joint Genome Institute"/>
            <person name="Lucas S."/>
            <person name="Copeland A."/>
            <person name="Lapidus A."/>
            <person name="Glavina del Rio T."/>
            <person name="Dalin E."/>
            <person name="Tice H."/>
            <person name="Bruce D."/>
            <person name="Goodwin L."/>
            <person name="Pitluck S."/>
            <person name="Schmutz J."/>
            <person name="Larimer F."/>
            <person name="Land M."/>
            <person name="Hauser L."/>
            <person name="Kyrpides N."/>
            <person name="Ovchinnikova G."/>
            <person name="Zhao F."/>
            <person name="Li T."/>
            <person name="Liu Z."/>
            <person name="Overmann J."/>
            <person name="Bryant D.A."/>
            <person name="Richardson P."/>
        </authorList>
    </citation>
    <scope>NUCLEOTIDE SEQUENCE [LARGE SCALE GENOMIC DNA]</scope>
    <source>
        <strain evidence="11">DSM 245 / NBRC 103803 / 6330</strain>
    </source>
</reference>
<feature type="domain" description="B12-binding" evidence="8">
    <location>
        <begin position="12"/>
        <end position="143"/>
    </location>
</feature>
<dbReference type="PROSITE" id="PS51332">
    <property type="entry name" value="B12_BINDING"/>
    <property type="match status" value="1"/>
</dbReference>
<dbReference type="PROSITE" id="PS51918">
    <property type="entry name" value="RADICAL_SAM"/>
    <property type="match status" value="1"/>
</dbReference>
<dbReference type="CDD" id="cd01335">
    <property type="entry name" value="Radical_SAM"/>
    <property type="match status" value="1"/>
</dbReference>
<dbReference type="SFLD" id="SFLDS00029">
    <property type="entry name" value="Radical_SAM"/>
    <property type="match status" value="1"/>
</dbReference>
<keyword evidence="3" id="KW-0808">Transferase</keyword>
<dbReference type="EMBL" id="CP001097">
    <property type="protein sequence ID" value="ACD89238.1"/>
    <property type="molecule type" value="Genomic_DNA"/>
</dbReference>
<dbReference type="Gene3D" id="3.80.30.20">
    <property type="entry name" value="tm_1862 like domain"/>
    <property type="match status" value="1"/>
</dbReference>
<dbReference type="InterPro" id="IPR006158">
    <property type="entry name" value="Cobalamin-bd"/>
</dbReference>
<dbReference type="InterPro" id="IPR058240">
    <property type="entry name" value="rSAM_sf"/>
</dbReference>
<evidence type="ECO:0000259" key="9">
    <source>
        <dbReference type="PROSITE" id="PS51918"/>
    </source>
</evidence>
<dbReference type="SFLD" id="SFLDG01082">
    <property type="entry name" value="B12-binding_domain_containing"/>
    <property type="match status" value="1"/>
</dbReference>
<dbReference type="RefSeq" id="WP_012465119.1">
    <property type="nucleotide sequence ID" value="NC_010803.1"/>
</dbReference>
<dbReference type="InterPro" id="IPR034466">
    <property type="entry name" value="Methyltransferase_Class_B"/>
</dbReference>
<evidence type="ECO:0000256" key="1">
    <source>
        <dbReference type="ARBA" id="ARBA00001966"/>
    </source>
</evidence>
<keyword evidence="7" id="KW-0411">Iron-sulfur</keyword>
<dbReference type="GO" id="GO:0003824">
    <property type="term" value="F:catalytic activity"/>
    <property type="evidence" value="ECO:0007669"/>
    <property type="project" value="InterPro"/>
</dbReference>
<evidence type="ECO:0000256" key="6">
    <source>
        <dbReference type="ARBA" id="ARBA00023004"/>
    </source>
</evidence>
<dbReference type="Pfam" id="PF02310">
    <property type="entry name" value="B12-binding"/>
    <property type="match status" value="1"/>
</dbReference>
<evidence type="ECO:0000256" key="7">
    <source>
        <dbReference type="ARBA" id="ARBA00023014"/>
    </source>
</evidence>
<dbReference type="Proteomes" id="UP000008841">
    <property type="component" value="Chromosome"/>
</dbReference>
<keyword evidence="6" id="KW-0408">Iron</keyword>
<evidence type="ECO:0000259" key="8">
    <source>
        <dbReference type="PROSITE" id="PS51332"/>
    </source>
</evidence>
<dbReference type="InterPro" id="IPR051198">
    <property type="entry name" value="BchE-like"/>
</dbReference>
<evidence type="ECO:0000256" key="3">
    <source>
        <dbReference type="ARBA" id="ARBA00022679"/>
    </source>
</evidence>
<dbReference type="Pfam" id="PF04055">
    <property type="entry name" value="Radical_SAM"/>
    <property type="match status" value="1"/>
</dbReference>
<organism evidence="10 11">
    <name type="scientific">Chlorobium limicola (strain DSM 245 / NBRC 103803 / 6330)</name>
    <dbReference type="NCBI Taxonomy" id="290315"/>
    <lineage>
        <taxon>Bacteria</taxon>
        <taxon>Pseudomonadati</taxon>
        <taxon>Chlorobiota</taxon>
        <taxon>Chlorobiia</taxon>
        <taxon>Chlorobiales</taxon>
        <taxon>Chlorobiaceae</taxon>
        <taxon>Chlorobium/Pelodictyon group</taxon>
        <taxon>Chlorobium</taxon>
    </lineage>
</organism>
<dbReference type="Gene3D" id="3.40.50.280">
    <property type="entry name" value="Cobalamin-binding domain"/>
    <property type="match status" value="1"/>
</dbReference>
<keyword evidence="2" id="KW-0489">Methyltransferase</keyword>
<evidence type="ECO:0000256" key="4">
    <source>
        <dbReference type="ARBA" id="ARBA00022691"/>
    </source>
</evidence>
<keyword evidence="4" id="KW-0949">S-adenosyl-L-methionine</keyword>
<dbReference type="PANTHER" id="PTHR43409">
    <property type="entry name" value="ANAEROBIC MAGNESIUM-PROTOPORPHYRIN IX MONOMETHYL ESTER CYCLASE-RELATED"/>
    <property type="match status" value="1"/>
</dbReference>
<dbReference type="GO" id="GO:0051539">
    <property type="term" value="F:4 iron, 4 sulfur cluster binding"/>
    <property type="evidence" value="ECO:0007669"/>
    <property type="project" value="UniProtKB-KW"/>
</dbReference>